<evidence type="ECO:0000256" key="3">
    <source>
        <dbReference type="ARBA" id="ARBA00015084"/>
    </source>
</evidence>
<evidence type="ECO:0000313" key="7">
    <source>
        <dbReference type="EMBL" id="OIQ98094.1"/>
    </source>
</evidence>
<comment type="pathway">
    <text evidence="1">Cofactor biosynthesis; pyrroloquinoline quinone biosynthesis.</text>
</comment>
<gene>
    <name evidence="7" type="primary">pqqB_2</name>
    <name evidence="7" type="ORF">GALL_198580</name>
</gene>
<dbReference type="UniPathway" id="UPA00539"/>
<sequence>MQIIVLGASAGGGFPQWNCNCRNCAGVRNGSVKAVVRTQSSICVSGDNCQDWVLLNASPDILQQIKSTPELQPGRMLRDSGIAGVILVDGQIDHTTGLYMLREQKQRLPLWCTDPVYEDLIQGNPILKVLEHYCGVDRQVVAINGSSFEIPKVGGITFSALSLDSKAAPYSSHREQSVPGDNIGLTITDKFSGRRVFYAPGLGARNDAVFQRMCEADCILVDGTFWTDDEMIGWELSSKTARDIGHLPQSGKGGMMEWLSELPVHVRKILIHINNTNPILDEASPQRAELTRYGIEVAHDGMRISL</sequence>
<dbReference type="Pfam" id="PF12706">
    <property type="entry name" value="Lactamase_B_2"/>
    <property type="match status" value="1"/>
</dbReference>
<comment type="similarity">
    <text evidence="2">Belongs to the PqqB family.</text>
</comment>
<dbReference type="SUPFAM" id="SSF56281">
    <property type="entry name" value="Metallo-hydrolase/oxidoreductase"/>
    <property type="match status" value="1"/>
</dbReference>
<evidence type="ECO:0000256" key="1">
    <source>
        <dbReference type="ARBA" id="ARBA00004886"/>
    </source>
</evidence>
<dbReference type="GO" id="GO:0018189">
    <property type="term" value="P:pyrroloquinoline quinone biosynthetic process"/>
    <property type="evidence" value="ECO:0007669"/>
    <property type="project" value="UniProtKB-UniPathway"/>
</dbReference>
<dbReference type="InterPro" id="IPR001279">
    <property type="entry name" value="Metallo-B-lactamas"/>
</dbReference>
<name>A0A1J5RQ30_9ZZZZ</name>
<evidence type="ECO:0000256" key="4">
    <source>
        <dbReference type="ARBA" id="ARBA00022448"/>
    </source>
</evidence>
<dbReference type="HAMAP" id="MF_00653">
    <property type="entry name" value="PQQ_syn_PqqB"/>
    <property type="match status" value="1"/>
</dbReference>
<dbReference type="EMBL" id="MLJW01000123">
    <property type="protein sequence ID" value="OIQ98094.1"/>
    <property type="molecule type" value="Genomic_DNA"/>
</dbReference>
<dbReference type="InterPro" id="IPR011842">
    <property type="entry name" value="PQQ_synth_PqqB"/>
</dbReference>
<evidence type="ECO:0000256" key="5">
    <source>
        <dbReference type="ARBA" id="ARBA00022905"/>
    </source>
</evidence>
<dbReference type="CDD" id="cd16274">
    <property type="entry name" value="PQQB-like_MBL-fold"/>
    <property type="match status" value="1"/>
</dbReference>
<dbReference type="Gene3D" id="3.60.15.10">
    <property type="entry name" value="Ribonuclease Z/Hydroxyacylglutathione hydrolase-like"/>
    <property type="match status" value="1"/>
</dbReference>
<evidence type="ECO:0000256" key="2">
    <source>
        <dbReference type="ARBA" id="ARBA00008481"/>
    </source>
</evidence>
<comment type="caution">
    <text evidence="7">The sequence shown here is derived from an EMBL/GenBank/DDBJ whole genome shotgun (WGS) entry which is preliminary data.</text>
</comment>
<keyword evidence="4" id="KW-0813">Transport</keyword>
<proteinExistence type="inferred from homology"/>
<organism evidence="7">
    <name type="scientific">mine drainage metagenome</name>
    <dbReference type="NCBI Taxonomy" id="410659"/>
    <lineage>
        <taxon>unclassified sequences</taxon>
        <taxon>metagenomes</taxon>
        <taxon>ecological metagenomes</taxon>
    </lineage>
</organism>
<feature type="domain" description="Metallo-beta-lactamase" evidence="6">
    <location>
        <begin position="52"/>
        <end position="273"/>
    </location>
</feature>
<dbReference type="AlphaFoldDB" id="A0A1J5RQ30"/>
<dbReference type="NCBIfam" id="TIGR02108">
    <property type="entry name" value="PQQ_syn_pqqB"/>
    <property type="match status" value="1"/>
</dbReference>
<evidence type="ECO:0000259" key="6">
    <source>
        <dbReference type="Pfam" id="PF12706"/>
    </source>
</evidence>
<reference evidence="7" key="1">
    <citation type="submission" date="2016-10" db="EMBL/GenBank/DDBJ databases">
        <title>Sequence of Gallionella enrichment culture.</title>
        <authorList>
            <person name="Poehlein A."/>
            <person name="Muehling M."/>
            <person name="Daniel R."/>
        </authorList>
    </citation>
    <scope>NUCLEOTIDE SEQUENCE</scope>
</reference>
<accession>A0A1J5RQ30</accession>
<keyword evidence="5" id="KW-0884">PQQ biosynthesis</keyword>
<dbReference type="InterPro" id="IPR036866">
    <property type="entry name" value="RibonucZ/Hydroxyglut_hydro"/>
</dbReference>
<protein>
    <recommendedName>
        <fullName evidence="3">Coenzyme PQQ synthesis protein B</fullName>
    </recommendedName>
</protein>